<proteinExistence type="predicted"/>
<evidence type="ECO:0000313" key="1">
    <source>
        <dbReference type="EMBL" id="KAK3076492.1"/>
    </source>
</evidence>
<evidence type="ECO:0000313" key="2">
    <source>
        <dbReference type="Proteomes" id="UP001186974"/>
    </source>
</evidence>
<feature type="non-terminal residue" evidence="1">
    <location>
        <position position="267"/>
    </location>
</feature>
<reference evidence="1" key="1">
    <citation type="submission" date="2024-09" db="EMBL/GenBank/DDBJ databases">
        <title>Black Yeasts Isolated from many extreme environments.</title>
        <authorList>
            <person name="Coleine C."/>
            <person name="Stajich J.E."/>
            <person name="Selbmann L."/>
        </authorList>
    </citation>
    <scope>NUCLEOTIDE SEQUENCE</scope>
    <source>
        <strain evidence="1">CCFEE 5737</strain>
    </source>
</reference>
<keyword evidence="2" id="KW-1185">Reference proteome</keyword>
<dbReference type="Proteomes" id="UP001186974">
    <property type="component" value="Unassembled WGS sequence"/>
</dbReference>
<dbReference type="EMBL" id="JAWDJW010003908">
    <property type="protein sequence ID" value="KAK3076492.1"/>
    <property type="molecule type" value="Genomic_DNA"/>
</dbReference>
<name>A0ACC3DIN4_9PEZI</name>
<accession>A0ACC3DIN4</accession>
<protein>
    <submittedName>
        <fullName evidence="1">Uncharacterized protein</fullName>
    </submittedName>
</protein>
<sequence>MKYTAATIPLLFASASYAATPSRVLDSRAPSLVERDVATITQVLASINVKVTSLDTAVQGFSSDISTVKSASDAVLAAIQDGVTQVKATTEITITDALTVQSSVQELTVTVKGVVGDLTSKKEAFVSAGEGGIVLTALQEQKSASEELASAITGKVPEALQSLAQQLSAGISESLQEGITAFEGTESSSSSSSGGAGGAAASGDISASASASLSAPSSVTSVDAGSDDMSGMDMSGSESSSSSSSSESSGSSGSSDMGGMDMGGMSG</sequence>
<organism evidence="1 2">
    <name type="scientific">Coniosporium uncinatum</name>
    <dbReference type="NCBI Taxonomy" id="93489"/>
    <lineage>
        <taxon>Eukaryota</taxon>
        <taxon>Fungi</taxon>
        <taxon>Dikarya</taxon>
        <taxon>Ascomycota</taxon>
        <taxon>Pezizomycotina</taxon>
        <taxon>Dothideomycetes</taxon>
        <taxon>Dothideomycetes incertae sedis</taxon>
        <taxon>Coniosporium</taxon>
    </lineage>
</organism>
<gene>
    <name evidence="1" type="ORF">LTS18_012864</name>
</gene>
<comment type="caution">
    <text evidence="1">The sequence shown here is derived from an EMBL/GenBank/DDBJ whole genome shotgun (WGS) entry which is preliminary data.</text>
</comment>